<protein>
    <recommendedName>
        <fullName evidence="2">Peptidase A2 domain-containing protein</fullName>
    </recommendedName>
</protein>
<reference evidence="1" key="1">
    <citation type="journal article" date="2016" name="Mol. Biol. Evol.">
        <title>Comparative Genomics of Early-Diverging Mushroom-Forming Fungi Provides Insights into the Origins of Lignocellulose Decay Capabilities.</title>
        <authorList>
            <person name="Nagy L.G."/>
            <person name="Riley R."/>
            <person name="Tritt A."/>
            <person name="Adam C."/>
            <person name="Daum C."/>
            <person name="Floudas D."/>
            <person name="Sun H."/>
            <person name="Yadav J.S."/>
            <person name="Pangilinan J."/>
            <person name="Larsson K.H."/>
            <person name="Matsuura K."/>
            <person name="Barry K."/>
            <person name="Labutti K."/>
            <person name="Kuo R."/>
            <person name="Ohm R.A."/>
            <person name="Bhattacharya S.S."/>
            <person name="Shirouzu T."/>
            <person name="Yoshinaga Y."/>
            <person name="Martin F.M."/>
            <person name="Grigoriev I.V."/>
            <person name="Hibbett D.S."/>
        </authorList>
    </citation>
    <scope>NUCLEOTIDE SEQUENCE [LARGE SCALE GENOMIC DNA]</scope>
    <source>
        <strain evidence="1">CBS 109695</strain>
    </source>
</reference>
<dbReference type="AlphaFoldDB" id="A0A166LKA8"/>
<dbReference type="Gene3D" id="2.40.70.10">
    <property type="entry name" value="Acid Proteases"/>
    <property type="match status" value="1"/>
</dbReference>
<accession>A0A166LKA8</accession>
<sequence length="127" mass="14034">PFLHKLKLHGPRGEIVRIQGVFDDGAMVNVISTEAFGKFKHRLVEAGPSISMLKMADGSLVRSGGRWGGEVEVEGAIRRGQFEVFPSGGSWDLLFGKPLLTTFRMTHEYETDSINFIDNGKTVLMPN</sequence>
<proteinExistence type="predicted"/>
<feature type="non-terminal residue" evidence="1">
    <location>
        <position position="127"/>
    </location>
</feature>
<dbReference type="InterPro" id="IPR021109">
    <property type="entry name" value="Peptidase_aspartic_dom_sf"/>
</dbReference>
<feature type="non-terminal residue" evidence="1">
    <location>
        <position position="1"/>
    </location>
</feature>
<evidence type="ECO:0000313" key="1">
    <source>
        <dbReference type="EMBL" id="KZP23046.1"/>
    </source>
</evidence>
<dbReference type="EMBL" id="KV417535">
    <property type="protein sequence ID" value="KZP23046.1"/>
    <property type="molecule type" value="Genomic_DNA"/>
</dbReference>
<organism evidence="1">
    <name type="scientific">Athelia psychrophila</name>
    <dbReference type="NCBI Taxonomy" id="1759441"/>
    <lineage>
        <taxon>Eukaryota</taxon>
        <taxon>Fungi</taxon>
        <taxon>Dikarya</taxon>
        <taxon>Basidiomycota</taxon>
        <taxon>Agaricomycotina</taxon>
        <taxon>Agaricomycetes</taxon>
        <taxon>Agaricomycetidae</taxon>
        <taxon>Atheliales</taxon>
        <taxon>Atheliaceae</taxon>
        <taxon>Athelia</taxon>
    </lineage>
</organism>
<gene>
    <name evidence="1" type="ORF">FIBSPDRAFT_667142</name>
</gene>
<dbReference type="OrthoDB" id="2919534at2759"/>
<name>A0A166LKA8_9AGAM</name>
<evidence type="ECO:0008006" key="2">
    <source>
        <dbReference type="Google" id="ProtNLM"/>
    </source>
</evidence>